<sequence length="326" mass="34180">MIKNAIRHGLLILLLLWAKTALGSCSLPSQSAAFGTVTSFYVNSTINTTASAIQVNCGAALSLGLLSSDTISLRLLNATVSNGSRGVMQTELAGSDSIPVQLCLAASCGNELTINPATSVTYRSNDLLSLIVIGKNFTIPIYLRTVPGAVVAAGNYKVRLNVQVSYDICTSINLLNICLTPQTDTTVVPVSLTMTITNDCTTISAPDINFGSAPLVNRFASVSQSLSVVCTKGSTYTIGLSNGRHANNNQRYMANGANLLAYEIYKGSSSNRWGPLDSERVASSSANSTSTDGLTKTYNYTAAILSAQATPAIGSYSDSVIVDLSF</sequence>
<dbReference type="PANTHER" id="PTHR37089">
    <property type="entry name" value="PROTEIN U-RELATED"/>
    <property type="match status" value="1"/>
</dbReference>
<dbReference type="Proteomes" id="UP000190667">
    <property type="component" value="Unassembled WGS sequence"/>
</dbReference>
<feature type="domain" description="Spore coat protein U/FanG" evidence="1">
    <location>
        <begin position="18"/>
        <end position="157"/>
    </location>
</feature>
<dbReference type="SMART" id="SM00972">
    <property type="entry name" value="SCPU"/>
    <property type="match status" value="2"/>
</dbReference>
<dbReference type="STRING" id="1926881.BTJ39_02080"/>
<dbReference type="Pfam" id="PF05229">
    <property type="entry name" value="SCPU"/>
    <property type="match status" value="2"/>
</dbReference>
<dbReference type="AlphaFoldDB" id="A0A1S8YT05"/>
<proteinExistence type="predicted"/>
<dbReference type="InterPro" id="IPR007893">
    <property type="entry name" value="Spore_coat_U/FanG"/>
</dbReference>
<gene>
    <name evidence="2" type="ORF">BTJ39_02080</name>
</gene>
<comment type="caution">
    <text evidence="2">The sequence shown here is derived from an EMBL/GenBank/DDBJ whole genome shotgun (WGS) entry which is preliminary data.</text>
</comment>
<dbReference type="PANTHER" id="PTHR37089:SF1">
    <property type="entry name" value="MEMBRANE PROTEIN"/>
    <property type="match status" value="1"/>
</dbReference>
<dbReference type="OrthoDB" id="8901110at2"/>
<protein>
    <submittedName>
        <fullName evidence="2">Fimbrial protein</fullName>
    </submittedName>
</protein>
<dbReference type="RefSeq" id="WP_078000992.1">
    <property type="nucleotide sequence ID" value="NZ_MRUL01000001.1"/>
</dbReference>
<feature type="domain" description="Spore coat protein U/FanG" evidence="1">
    <location>
        <begin position="190"/>
        <end position="322"/>
    </location>
</feature>
<organism evidence="2 3">
    <name type="scientific">Izhakiella australiensis</name>
    <dbReference type="NCBI Taxonomy" id="1926881"/>
    <lineage>
        <taxon>Bacteria</taxon>
        <taxon>Pseudomonadati</taxon>
        <taxon>Pseudomonadota</taxon>
        <taxon>Gammaproteobacteria</taxon>
        <taxon>Enterobacterales</taxon>
        <taxon>Erwiniaceae</taxon>
        <taxon>Izhakiella</taxon>
    </lineage>
</organism>
<evidence type="ECO:0000313" key="2">
    <source>
        <dbReference type="EMBL" id="OON41966.1"/>
    </source>
</evidence>
<dbReference type="InterPro" id="IPR053167">
    <property type="entry name" value="Spore_coat_component"/>
</dbReference>
<accession>A0A1S8YT05</accession>
<dbReference type="EMBL" id="MRUL01000001">
    <property type="protein sequence ID" value="OON41966.1"/>
    <property type="molecule type" value="Genomic_DNA"/>
</dbReference>
<evidence type="ECO:0000259" key="1">
    <source>
        <dbReference type="Pfam" id="PF05229"/>
    </source>
</evidence>
<reference evidence="2 3" key="1">
    <citation type="submission" date="2016-12" db="EMBL/GenBank/DDBJ databases">
        <title>Izhakiella australiana sp. nov. of genus Izhakiella isolated from Australian desert.</title>
        <authorList>
            <person name="Ji M."/>
        </authorList>
    </citation>
    <scope>NUCLEOTIDE SEQUENCE [LARGE SCALE GENOMIC DNA]</scope>
    <source>
        <strain evidence="2 3">D4N98</strain>
    </source>
</reference>
<name>A0A1S8YT05_9GAMM</name>
<evidence type="ECO:0000313" key="3">
    <source>
        <dbReference type="Proteomes" id="UP000190667"/>
    </source>
</evidence>
<keyword evidence="3" id="KW-1185">Reference proteome</keyword>